<feature type="compositionally biased region" description="Basic and acidic residues" evidence="7">
    <location>
        <begin position="280"/>
        <end position="309"/>
    </location>
</feature>
<evidence type="ECO:0000256" key="6">
    <source>
        <dbReference type="ARBA" id="ARBA00023212"/>
    </source>
</evidence>
<protein>
    <submittedName>
        <fullName evidence="9">Nuclear distribution protein nudE-like protein</fullName>
    </submittedName>
</protein>
<feature type="region of interest" description="Disordered" evidence="7">
    <location>
        <begin position="135"/>
        <end position="214"/>
    </location>
</feature>
<dbReference type="GO" id="GO:0007020">
    <property type="term" value="P:microtubule nucleation"/>
    <property type="evidence" value="ECO:0007669"/>
    <property type="project" value="TreeGrafter"/>
</dbReference>
<evidence type="ECO:0000256" key="2">
    <source>
        <dbReference type="ARBA" id="ARBA00007429"/>
    </source>
</evidence>
<evidence type="ECO:0000256" key="7">
    <source>
        <dbReference type="SAM" id="MobiDB-lite"/>
    </source>
</evidence>
<dbReference type="EMBL" id="BJWK01000005">
    <property type="protein sequence ID" value="GEM08142.1"/>
    <property type="molecule type" value="Genomic_DNA"/>
</dbReference>
<dbReference type="InterPro" id="IPR033494">
    <property type="entry name" value="NUDE"/>
</dbReference>
<comment type="caution">
    <text evidence="9">The sequence shown here is derived from an EMBL/GenBank/DDBJ whole genome shotgun (WGS) entry which is preliminary data.</text>
</comment>
<evidence type="ECO:0000313" key="10">
    <source>
        <dbReference type="Proteomes" id="UP000321518"/>
    </source>
</evidence>
<dbReference type="GO" id="GO:0047496">
    <property type="term" value="P:vesicle transport along microtubule"/>
    <property type="evidence" value="ECO:0007669"/>
    <property type="project" value="TreeGrafter"/>
</dbReference>
<name>A0A511KCW1_RHOTO</name>
<feature type="compositionally biased region" description="Low complexity" evidence="7">
    <location>
        <begin position="228"/>
        <end position="248"/>
    </location>
</feature>
<comment type="similarity">
    <text evidence="2">Belongs to the nudE family.</text>
</comment>
<dbReference type="GO" id="GO:0007059">
    <property type="term" value="P:chromosome segregation"/>
    <property type="evidence" value="ECO:0007669"/>
    <property type="project" value="TreeGrafter"/>
</dbReference>
<dbReference type="PANTHER" id="PTHR10921">
    <property type="entry name" value="NUCLEAR DISTRIBUTION PROTEIN NUDE HOMOLOG 1"/>
    <property type="match status" value="1"/>
</dbReference>
<gene>
    <name evidence="9" type="ORF">Rt10032_c05g2159</name>
</gene>
<accession>A0A511KCW1</accession>
<dbReference type="OrthoDB" id="5877028at2759"/>
<feature type="region of interest" description="Disordered" evidence="7">
    <location>
        <begin position="53"/>
        <end position="72"/>
    </location>
</feature>
<dbReference type="AlphaFoldDB" id="A0A511KCW1"/>
<dbReference type="Pfam" id="PF04880">
    <property type="entry name" value="NUDE_C"/>
    <property type="match status" value="1"/>
</dbReference>
<dbReference type="Proteomes" id="UP000321518">
    <property type="component" value="Unassembled WGS sequence"/>
</dbReference>
<comment type="subcellular location">
    <subcellularLocation>
        <location evidence="1">Cytoplasm</location>
        <location evidence="1">Cytoskeleton</location>
    </subcellularLocation>
</comment>
<keyword evidence="4" id="KW-0493">Microtubule</keyword>
<dbReference type="Gene3D" id="6.10.250.1080">
    <property type="match status" value="1"/>
</dbReference>
<feature type="region of interest" description="Disordered" evidence="7">
    <location>
        <begin position="228"/>
        <end position="258"/>
    </location>
</feature>
<feature type="compositionally biased region" description="Polar residues" evidence="7">
    <location>
        <begin position="249"/>
        <end position="258"/>
    </location>
</feature>
<evidence type="ECO:0000256" key="5">
    <source>
        <dbReference type="ARBA" id="ARBA00023054"/>
    </source>
</evidence>
<dbReference type="InterPro" id="IPR006964">
    <property type="entry name" value="NUDE_dom"/>
</dbReference>
<evidence type="ECO:0000256" key="1">
    <source>
        <dbReference type="ARBA" id="ARBA00004245"/>
    </source>
</evidence>
<dbReference type="GO" id="GO:0000776">
    <property type="term" value="C:kinetochore"/>
    <property type="evidence" value="ECO:0007669"/>
    <property type="project" value="TreeGrafter"/>
</dbReference>
<evidence type="ECO:0000256" key="4">
    <source>
        <dbReference type="ARBA" id="ARBA00022701"/>
    </source>
</evidence>
<evidence type="ECO:0000313" key="9">
    <source>
        <dbReference type="EMBL" id="GEM08142.1"/>
    </source>
</evidence>
<dbReference type="GO" id="GO:0000132">
    <property type="term" value="P:establishment of mitotic spindle orientation"/>
    <property type="evidence" value="ECO:0007669"/>
    <property type="project" value="TreeGrafter"/>
</dbReference>
<keyword evidence="6" id="KW-0206">Cytoskeleton</keyword>
<keyword evidence="3" id="KW-0963">Cytoplasm</keyword>
<reference evidence="9 10" key="1">
    <citation type="submission" date="2019-07" db="EMBL/GenBank/DDBJ databases">
        <title>Rhodotorula toruloides NBRC10032 genome sequencing.</title>
        <authorList>
            <person name="Shida Y."/>
            <person name="Takaku H."/>
            <person name="Ogasawara W."/>
            <person name="Mori K."/>
        </authorList>
    </citation>
    <scope>NUCLEOTIDE SEQUENCE [LARGE SCALE GENOMIC DNA]</scope>
    <source>
        <strain evidence="9 10">NBRC10032</strain>
    </source>
</reference>
<organism evidence="9 10">
    <name type="scientific">Rhodotorula toruloides</name>
    <name type="common">Yeast</name>
    <name type="synonym">Rhodosporidium toruloides</name>
    <dbReference type="NCBI Taxonomy" id="5286"/>
    <lineage>
        <taxon>Eukaryota</taxon>
        <taxon>Fungi</taxon>
        <taxon>Dikarya</taxon>
        <taxon>Basidiomycota</taxon>
        <taxon>Pucciniomycotina</taxon>
        <taxon>Microbotryomycetes</taxon>
        <taxon>Sporidiobolales</taxon>
        <taxon>Sporidiobolaceae</taxon>
        <taxon>Rhodotorula</taxon>
    </lineage>
</organism>
<dbReference type="GO" id="GO:0051642">
    <property type="term" value="P:centrosome localization"/>
    <property type="evidence" value="ECO:0007669"/>
    <property type="project" value="TreeGrafter"/>
</dbReference>
<dbReference type="GO" id="GO:0005871">
    <property type="term" value="C:kinesin complex"/>
    <property type="evidence" value="ECO:0007669"/>
    <property type="project" value="TreeGrafter"/>
</dbReference>
<dbReference type="GO" id="GO:0005874">
    <property type="term" value="C:microtubule"/>
    <property type="evidence" value="ECO:0007669"/>
    <property type="project" value="UniProtKB-KW"/>
</dbReference>
<feature type="compositionally biased region" description="Low complexity" evidence="7">
    <location>
        <begin position="183"/>
        <end position="214"/>
    </location>
</feature>
<evidence type="ECO:0000259" key="8">
    <source>
        <dbReference type="Pfam" id="PF04880"/>
    </source>
</evidence>
<evidence type="ECO:0000256" key="3">
    <source>
        <dbReference type="ARBA" id="ARBA00022490"/>
    </source>
</evidence>
<feature type="region of interest" description="Disordered" evidence="7">
    <location>
        <begin position="272"/>
        <end position="309"/>
    </location>
</feature>
<feature type="domain" description="NUDE" evidence="8">
    <location>
        <begin position="85"/>
        <end position="217"/>
    </location>
</feature>
<keyword evidence="5" id="KW-0175">Coiled coil</keyword>
<sequence>MSDDGAGDLSFTSPSSALTHYRTLCASLQTQLQSAEDDLRDLRELQDELESELERFEEGERGMRGEVESVRAERDEWKVRATSSSLADLEARYNKSLERIALLEEDLVGKARLEEECQRARDELRDANEELAITKAHLDRLSTADESNASPIKSPPPTRRRQTPSSPPSSPETPTIDLVQPTPAAARAAPAASSANANASPSKLPRPLSFSSSGALASLAPAPLSRSTRLSHLPSLSSPTTGSPSKLPQPTSTARLTRSDTANMIKEMQAMTGRSYCNRAGREGESEFGKPRSRGRGRDDPQFDYADTHGLDHHHLDEFETIKSCRLDAPAFEVGSEGFDWRVVDEAAESVERLVERDESSGVSYAWSEAVFSTRRRIGAERRSRVESEPACDRPGSGVGEFSPTRPSTIQHLFFRLDIDDGVGSVNPLCLARRPSPSLNRL</sequence>
<proteinExistence type="inferred from homology"/>
<dbReference type="GO" id="GO:0008017">
    <property type="term" value="F:microtubule binding"/>
    <property type="evidence" value="ECO:0007669"/>
    <property type="project" value="InterPro"/>
</dbReference>
<dbReference type="PANTHER" id="PTHR10921:SF1">
    <property type="entry name" value="NUCLEAR DISTRIBUTION PROTEIN NUDE HOMOLOG"/>
    <property type="match status" value="1"/>
</dbReference>